<dbReference type="InterPro" id="IPR025110">
    <property type="entry name" value="AMP-bd_C"/>
</dbReference>
<dbReference type="Proteomes" id="UP001205185">
    <property type="component" value="Unassembled WGS sequence"/>
</dbReference>
<sequence length="2414" mass="257806">MSTPTMSPAARAALQARLRAASRRAGAANESIPRVPAATGPAVLSEQQRWVWTADRLAAGVPLYNIPRALRIRGRLDPAAVTAAVRAVLERHHVLRTVYRETDSAPEPVLLDGADMRVSVVDFSDLPVRERDERALAYAAAQAAQPFDLSTDIPVRMSLVRCADDDWYLVTVLHHIAVDAASLSVFWQEFGTAYRAATTGDAAVFAPLPSQYADYAAWQRDALAGSAAEADIAYWRERLAAPTPLRLPTDHPRPAVRSGAGTRLPFPFPAATARAVREFCATHRVTPYAVLMAAFTAANARWTGQDDIAVGTPIALRPRVDFEPLIGLFVNTSVLRADVGDDPSFLALVDRVRESTFEAYDHQGVPFTRLVQELRPVRDTSRNPLFDVLFTVQGESDTALVAPGLSCAEIALESSTAKVDLALTITNGADLSGTIEYDSALFTEGTARRLAGGYLRLLDNALSRPGSRISELAVLTEDDEADLAARNRTTRPYDSSATIPELFSAMARRQPTAAAVRCGSELLSYGELDAASDEVAAVLRGRRVGPGTRVALYVERGCSMLVAMLGVLKSGAAYVPVDPRYPTTRVRHILDDARVDLLVTTTDLLGQADLPAGVTPLCVDALPSADTTGADTTDPVPPRADDLAYVIYTSGSTGRPKGVMVAHRGVLNLSASMIRDLRVGPGDTVAALASYAFDMSIPELITPLLAGATIAVVTRDTAVDPAALAALVEDAGVTVMQATPTTWRMLLDTGWTAPRLRAVAGAEAVPAVLAAELTGAVAELWNYYGPTETTVWSVRAAISDVAVDRPLPIGTPLDNTTVHVLDRRMRPVPPGVVGEIFLGGDGVARGYHGRPGLTAQRFVPDPAGSGERLYRTSDLARWRPDGTLEYLGRADSQVKVRGHRVELAEVEAILATHPGVARAAVAVFGADGERSLAGYVVWHDTGDLDTGDLDAVTNHLRDHLPEYMVPSALVELDALPLNANGKVDRGALPRPVPGAARRDSVEPRNPLERAVAEVVAEVLGLPSIGVHDDFFAVGGHSLHAIRVITRLRARYAAELPVQRLFSDPTVAGLCAALTNGGTRPGSAITRRPAGVVAPLSHAQRQMWFLDQLGERAGELNVHTVLRLRGVLDVEALRAAFATVADRHEVLRARFEVLDGEPVQVPQALHPRVEVSDLTGMTRMTDVAEADLRDAADAVVAAELADPIDLTAPPLLRARVVRLRADEQLLVVVVHHAAMDGWSWKVLREELGTAYAAHLAGREPDLPELPVDYGDVAHWQHNRDAEAVREDLEFWRERLADAPSGELATDHPRPPVRSGRGAQVSLRFPAALTAAVREHGKRHGTTVFQTLLAAFQYLLAEYTHAEETIVGTPVAGRDDAAVEGLIGCFINFLALRADVTGDPTFAELTARSRDGLVAALSHQDLPFGELVARLRPERDPARNPFFQVMFTMDDASVGQLDLPGLTAEQVHPPATTAKFDLVASLVDEGAEIQGSLVYATDLFDRGTVERFGEAFRALVEQAVATPEVPLSRLALTGPAQTGPDEEHPAPLPIHEQVAAQAAATPDAVAIRFGAEELSYAELDAKANKLAHWLIGRGVRADEPVGIAQHRGTELVVSLLGVLKAGGGYVAVDPTHPAARTADVLRHCGSRLVLANEDLVAALTASTSGEVSVVDIDALGAELEPLPGTAPGVPVDLDQLAAIFYTSGSTGTPKGIATTHRGPANYLRYLREVTALSGRDVVPQIAGARFDASVREVFGTLGQGALLVVLTDDQARDPYAIARVITEHRATALMSMVPSMVSALAIGAGAPGYDGTGLRLAMIGGEVLGEQHLRDASLIGPGMRLVNHYGPTECTMTSTYHALTDRDSGAVPIGRPIPGARVHVLGRDGRPVPPGAVGELHLSTPGLARGYVGAPGPTAARFLPDPWGPPGSRLYRTGDLVRWAPDGGLRFHGRVDQQIKLRGIRVEPGEVEAAITALPGVRAAAVIAKGEAARQELVAFVVLDAEITDTAAIATRLAAELPSHLVPARFAALDALPLTPTGKVDRRGLLAVPIDDRTASGAAAVSARDPLELRMVAVWERLLERGPIGVRDDFFAVGGHSLLAVRLVDAIKQEFDVVLPLNAVFTKRTVEGLCAALDHVPTGLVVPLAAAGGTGTPLFLVHPQGGDVCCYAALARELAHDRDVLGIEAVGLNTDEEPLEVLEDMVERYLVELRLARPSGPYALAGWSFGGNVAYAMALRLEAEGEEVEFLGAIDARVFGRDGVESWYQDKSAAERFSIGAELGVAGVADLDEQDFFDVLLRDAHAKGRLAPRADSTTVRRMMRVFTANGHAAEKYHNTARVRVDVHLFKAAGEHPTLPNPRVDPAGWQERTHGRLHVIDLAGNHHDVVYPPRAVDTARHIRAAMTSAATLRTPREGNRA</sequence>
<dbReference type="InterPro" id="IPR020802">
    <property type="entry name" value="TesA-like"/>
</dbReference>
<dbReference type="InterPro" id="IPR020806">
    <property type="entry name" value="PKS_PP-bd"/>
</dbReference>
<evidence type="ECO:0000313" key="6">
    <source>
        <dbReference type="Proteomes" id="UP001205185"/>
    </source>
</evidence>
<dbReference type="InterPro" id="IPR045851">
    <property type="entry name" value="AMP-bd_C_sf"/>
</dbReference>
<dbReference type="InterPro" id="IPR001031">
    <property type="entry name" value="Thioesterase"/>
</dbReference>
<dbReference type="InterPro" id="IPR010071">
    <property type="entry name" value="AA_adenyl_dom"/>
</dbReference>
<keyword evidence="3" id="KW-0597">Phosphoprotein</keyword>
<dbReference type="PROSITE" id="PS50075">
    <property type="entry name" value="CARRIER"/>
    <property type="match status" value="2"/>
</dbReference>
<dbReference type="SUPFAM" id="SSF52777">
    <property type="entry name" value="CoA-dependent acyltransferases"/>
    <property type="match status" value="4"/>
</dbReference>
<dbReference type="Gene3D" id="3.30.300.30">
    <property type="match status" value="2"/>
</dbReference>
<dbReference type="Gene3D" id="2.30.38.10">
    <property type="entry name" value="Luciferase, Domain 3"/>
    <property type="match status" value="2"/>
</dbReference>
<proteinExistence type="predicted"/>
<dbReference type="InterPro" id="IPR020459">
    <property type="entry name" value="AMP-binding"/>
</dbReference>
<dbReference type="Pfam" id="PF13193">
    <property type="entry name" value="AMP-binding_C"/>
    <property type="match status" value="2"/>
</dbReference>
<dbReference type="InterPro" id="IPR036736">
    <property type="entry name" value="ACP-like_sf"/>
</dbReference>
<protein>
    <submittedName>
        <fullName evidence="5">Amino acid adenylation domain-containing protein</fullName>
    </submittedName>
</protein>
<name>A0ABT1IEV8_9PSEU</name>
<dbReference type="SUPFAM" id="SSF56801">
    <property type="entry name" value="Acetyl-CoA synthetase-like"/>
    <property type="match status" value="2"/>
</dbReference>
<organism evidence="5 6">
    <name type="scientific">Actinokineospora diospyrosa</name>
    <dbReference type="NCBI Taxonomy" id="103728"/>
    <lineage>
        <taxon>Bacteria</taxon>
        <taxon>Bacillati</taxon>
        <taxon>Actinomycetota</taxon>
        <taxon>Actinomycetes</taxon>
        <taxon>Pseudonocardiales</taxon>
        <taxon>Pseudonocardiaceae</taxon>
        <taxon>Actinokineospora</taxon>
    </lineage>
</organism>
<dbReference type="CDD" id="cd12116">
    <property type="entry name" value="A_NRPS_Ta1_like"/>
    <property type="match status" value="1"/>
</dbReference>
<dbReference type="CDD" id="cd19531">
    <property type="entry name" value="LCL_NRPS-like"/>
    <property type="match status" value="2"/>
</dbReference>
<evidence type="ECO:0000259" key="4">
    <source>
        <dbReference type="PROSITE" id="PS50075"/>
    </source>
</evidence>
<evidence type="ECO:0000256" key="1">
    <source>
        <dbReference type="ARBA" id="ARBA00001957"/>
    </source>
</evidence>
<keyword evidence="6" id="KW-1185">Reference proteome</keyword>
<dbReference type="PROSITE" id="PS00012">
    <property type="entry name" value="PHOSPHOPANTETHEINE"/>
    <property type="match status" value="2"/>
</dbReference>
<dbReference type="SMART" id="SM00823">
    <property type="entry name" value="PKS_PP"/>
    <property type="match status" value="2"/>
</dbReference>
<dbReference type="PANTHER" id="PTHR45527">
    <property type="entry name" value="NONRIBOSOMAL PEPTIDE SYNTHETASE"/>
    <property type="match status" value="1"/>
</dbReference>
<dbReference type="Pfam" id="PF00975">
    <property type="entry name" value="Thioesterase"/>
    <property type="match status" value="1"/>
</dbReference>
<dbReference type="InterPro" id="IPR029058">
    <property type="entry name" value="AB_hydrolase_fold"/>
</dbReference>
<dbReference type="Gene3D" id="3.40.50.980">
    <property type="match status" value="4"/>
</dbReference>
<dbReference type="NCBIfam" id="NF003417">
    <property type="entry name" value="PRK04813.1"/>
    <property type="match status" value="2"/>
</dbReference>
<keyword evidence="2" id="KW-0596">Phosphopantetheine</keyword>
<dbReference type="Pfam" id="PF00668">
    <property type="entry name" value="Condensation"/>
    <property type="match status" value="2"/>
</dbReference>
<dbReference type="CDD" id="cd05930">
    <property type="entry name" value="A_NRPS"/>
    <property type="match status" value="1"/>
</dbReference>
<gene>
    <name evidence="5" type="ORF">LV75_003667</name>
</gene>
<dbReference type="InterPro" id="IPR000873">
    <property type="entry name" value="AMP-dep_synth/lig_dom"/>
</dbReference>
<dbReference type="InterPro" id="IPR006162">
    <property type="entry name" value="Ppantetheine_attach_site"/>
</dbReference>
<reference evidence="5 6" key="1">
    <citation type="submission" date="2022-06" db="EMBL/GenBank/DDBJ databases">
        <title>Genomic Encyclopedia of Archaeal and Bacterial Type Strains, Phase II (KMG-II): from individual species to whole genera.</title>
        <authorList>
            <person name="Goeker M."/>
        </authorList>
    </citation>
    <scope>NUCLEOTIDE SEQUENCE [LARGE SCALE GENOMIC DNA]</scope>
    <source>
        <strain evidence="5 6">DSM 44255</strain>
    </source>
</reference>
<dbReference type="InterPro" id="IPR020845">
    <property type="entry name" value="AMP-binding_CS"/>
</dbReference>
<comment type="caution">
    <text evidence="5">The sequence shown here is derived from an EMBL/GenBank/DDBJ whole genome shotgun (WGS) entry which is preliminary data.</text>
</comment>
<dbReference type="PRINTS" id="PR00154">
    <property type="entry name" value="AMPBINDING"/>
</dbReference>
<dbReference type="SMART" id="SM00824">
    <property type="entry name" value="PKS_TE"/>
    <property type="match status" value="1"/>
</dbReference>
<dbReference type="InterPro" id="IPR023213">
    <property type="entry name" value="CAT-like_dom_sf"/>
</dbReference>
<dbReference type="InterPro" id="IPR009081">
    <property type="entry name" value="PP-bd_ACP"/>
</dbReference>
<dbReference type="SUPFAM" id="SSF47336">
    <property type="entry name" value="ACP-like"/>
    <property type="match status" value="2"/>
</dbReference>
<dbReference type="NCBIfam" id="TIGR01733">
    <property type="entry name" value="AA-adenyl-dom"/>
    <property type="match status" value="2"/>
</dbReference>
<evidence type="ECO:0000256" key="2">
    <source>
        <dbReference type="ARBA" id="ARBA00022450"/>
    </source>
</evidence>
<dbReference type="RefSeq" id="WP_253888103.1">
    <property type="nucleotide sequence ID" value="NZ_BAAAVB010000014.1"/>
</dbReference>
<accession>A0ABT1IEV8</accession>
<feature type="domain" description="Carrier" evidence="4">
    <location>
        <begin position="1002"/>
        <end position="1077"/>
    </location>
</feature>
<dbReference type="PROSITE" id="PS00455">
    <property type="entry name" value="AMP_BINDING"/>
    <property type="match status" value="2"/>
</dbReference>
<dbReference type="Gene3D" id="1.10.1200.10">
    <property type="entry name" value="ACP-like"/>
    <property type="match status" value="2"/>
</dbReference>
<evidence type="ECO:0000256" key="3">
    <source>
        <dbReference type="ARBA" id="ARBA00022553"/>
    </source>
</evidence>
<dbReference type="PANTHER" id="PTHR45527:SF1">
    <property type="entry name" value="FATTY ACID SYNTHASE"/>
    <property type="match status" value="1"/>
</dbReference>
<comment type="cofactor">
    <cofactor evidence="1">
        <name>pantetheine 4'-phosphate</name>
        <dbReference type="ChEBI" id="CHEBI:47942"/>
    </cofactor>
</comment>
<dbReference type="Gene3D" id="3.30.559.10">
    <property type="entry name" value="Chloramphenicol acetyltransferase-like domain"/>
    <property type="match status" value="2"/>
</dbReference>
<dbReference type="EMBL" id="JAMTCO010000008">
    <property type="protein sequence ID" value="MCP2271155.1"/>
    <property type="molecule type" value="Genomic_DNA"/>
</dbReference>
<evidence type="ECO:0000313" key="5">
    <source>
        <dbReference type="EMBL" id="MCP2271155.1"/>
    </source>
</evidence>
<dbReference type="Gene3D" id="3.40.50.1820">
    <property type="entry name" value="alpha/beta hydrolase"/>
    <property type="match status" value="1"/>
</dbReference>
<dbReference type="InterPro" id="IPR001242">
    <property type="entry name" value="Condensation_dom"/>
</dbReference>
<dbReference type="SUPFAM" id="SSF53474">
    <property type="entry name" value="alpha/beta-Hydrolases"/>
    <property type="match status" value="1"/>
</dbReference>
<dbReference type="Pfam" id="PF00501">
    <property type="entry name" value="AMP-binding"/>
    <property type="match status" value="2"/>
</dbReference>
<feature type="domain" description="Carrier" evidence="4">
    <location>
        <begin position="2060"/>
        <end position="2135"/>
    </location>
</feature>
<dbReference type="Pfam" id="PF00550">
    <property type="entry name" value="PP-binding"/>
    <property type="match status" value="2"/>
</dbReference>
<dbReference type="Gene3D" id="3.30.559.30">
    <property type="entry name" value="Nonribosomal peptide synthetase, condensation domain"/>
    <property type="match status" value="2"/>
</dbReference>